<organism evidence="1 2">
    <name type="scientific">Trichonephila inaurata madagascariensis</name>
    <dbReference type="NCBI Taxonomy" id="2747483"/>
    <lineage>
        <taxon>Eukaryota</taxon>
        <taxon>Metazoa</taxon>
        <taxon>Ecdysozoa</taxon>
        <taxon>Arthropoda</taxon>
        <taxon>Chelicerata</taxon>
        <taxon>Arachnida</taxon>
        <taxon>Araneae</taxon>
        <taxon>Araneomorphae</taxon>
        <taxon>Entelegynae</taxon>
        <taxon>Araneoidea</taxon>
        <taxon>Nephilidae</taxon>
        <taxon>Trichonephila</taxon>
        <taxon>Trichonephila inaurata</taxon>
    </lineage>
</organism>
<keyword evidence="2" id="KW-1185">Reference proteome</keyword>
<gene>
    <name evidence="1" type="ORF">TNIN_157861</name>
</gene>
<evidence type="ECO:0000313" key="2">
    <source>
        <dbReference type="Proteomes" id="UP000886998"/>
    </source>
</evidence>
<sequence>MRSGWKKTNRSTEGRVFLASPNDYENAKEGGWDVSHVLACFRNCRNSCREIGRAPFLLPSRGDRLLISIEQCENLIGCCSSKKNV</sequence>
<dbReference type="EMBL" id="BMAV01023420">
    <property type="protein sequence ID" value="GFY79135.1"/>
    <property type="molecule type" value="Genomic_DNA"/>
</dbReference>
<proteinExistence type="predicted"/>
<dbReference type="Proteomes" id="UP000886998">
    <property type="component" value="Unassembled WGS sequence"/>
</dbReference>
<name>A0A8X6YTU4_9ARAC</name>
<accession>A0A8X6YTU4</accession>
<dbReference type="AlphaFoldDB" id="A0A8X6YTU4"/>
<evidence type="ECO:0000313" key="1">
    <source>
        <dbReference type="EMBL" id="GFY79135.1"/>
    </source>
</evidence>
<comment type="caution">
    <text evidence="1">The sequence shown here is derived from an EMBL/GenBank/DDBJ whole genome shotgun (WGS) entry which is preliminary data.</text>
</comment>
<reference evidence="1" key="1">
    <citation type="submission" date="2020-08" db="EMBL/GenBank/DDBJ databases">
        <title>Multicomponent nature underlies the extraordinary mechanical properties of spider dragline silk.</title>
        <authorList>
            <person name="Kono N."/>
            <person name="Nakamura H."/>
            <person name="Mori M."/>
            <person name="Yoshida Y."/>
            <person name="Ohtoshi R."/>
            <person name="Malay A.D."/>
            <person name="Moran D.A.P."/>
            <person name="Tomita M."/>
            <person name="Numata K."/>
            <person name="Arakawa K."/>
        </authorList>
    </citation>
    <scope>NUCLEOTIDE SEQUENCE</scope>
</reference>
<protein>
    <submittedName>
        <fullName evidence="1">Uncharacterized protein</fullName>
    </submittedName>
</protein>